<keyword evidence="2" id="KW-0812">Transmembrane</keyword>
<keyword evidence="2" id="KW-0472">Membrane</keyword>
<reference evidence="3 4" key="1">
    <citation type="submission" date="2020-05" db="EMBL/GenBank/DDBJ databases">
        <title>Draft genome sequence of Desulfovibrio psychrotolerans JS1T.</title>
        <authorList>
            <person name="Ueno A."/>
            <person name="Tamazawa S."/>
            <person name="Tamamura S."/>
            <person name="Murakami T."/>
            <person name="Kiyama T."/>
            <person name="Inomata H."/>
            <person name="Amano Y."/>
            <person name="Miyakawa K."/>
            <person name="Tamaki H."/>
            <person name="Naganuma T."/>
            <person name="Kaneko K."/>
        </authorList>
    </citation>
    <scope>NUCLEOTIDE SEQUENCE [LARGE SCALE GENOMIC DNA]</scope>
    <source>
        <strain evidence="3 4">JS1</strain>
    </source>
</reference>
<proteinExistence type="predicted"/>
<sequence>MDLSFVILGGVAVAAFVMVFMVKRSSGYRSMLNQLENENNLIEMRIHSVEEEREQVKSSLAVLRGRLKAHEEAVEAQKRAVSDAALQREQARAETFLEYMVRQGIVTKEHLVKVKTYKEKNASQNSVEELLIMLDFISLATLQQAQAAYEAGKMSAE</sequence>
<evidence type="ECO:0000256" key="1">
    <source>
        <dbReference type="SAM" id="Coils"/>
    </source>
</evidence>
<comment type="caution">
    <text evidence="3">The sequence shown here is derived from an EMBL/GenBank/DDBJ whole genome shotgun (WGS) entry which is preliminary data.</text>
</comment>
<keyword evidence="1" id="KW-0175">Coiled coil</keyword>
<keyword evidence="2" id="KW-1133">Transmembrane helix</keyword>
<evidence type="ECO:0000313" key="3">
    <source>
        <dbReference type="EMBL" id="GFM37511.1"/>
    </source>
</evidence>
<accession>A0A7J0BWH5</accession>
<organism evidence="3 4">
    <name type="scientific">Desulfovibrio psychrotolerans</name>
    <dbReference type="NCBI Taxonomy" id="415242"/>
    <lineage>
        <taxon>Bacteria</taxon>
        <taxon>Pseudomonadati</taxon>
        <taxon>Thermodesulfobacteriota</taxon>
        <taxon>Desulfovibrionia</taxon>
        <taxon>Desulfovibrionales</taxon>
        <taxon>Desulfovibrionaceae</taxon>
        <taxon>Desulfovibrio</taxon>
    </lineage>
</organism>
<evidence type="ECO:0000313" key="4">
    <source>
        <dbReference type="Proteomes" id="UP000503820"/>
    </source>
</evidence>
<protein>
    <submittedName>
        <fullName evidence="3">Uncharacterized protein</fullName>
    </submittedName>
</protein>
<dbReference type="AlphaFoldDB" id="A0A7J0BWH5"/>
<keyword evidence="4" id="KW-1185">Reference proteome</keyword>
<feature type="coiled-coil region" evidence="1">
    <location>
        <begin position="32"/>
        <end position="94"/>
    </location>
</feature>
<gene>
    <name evidence="3" type="ORF">DSM19430T_21950</name>
</gene>
<dbReference type="EMBL" id="BLVP01000008">
    <property type="protein sequence ID" value="GFM37511.1"/>
    <property type="molecule type" value="Genomic_DNA"/>
</dbReference>
<feature type="transmembrane region" description="Helical" evidence="2">
    <location>
        <begin position="6"/>
        <end position="22"/>
    </location>
</feature>
<evidence type="ECO:0000256" key="2">
    <source>
        <dbReference type="SAM" id="Phobius"/>
    </source>
</evidence>
<name>A0A7J0BWH5_9BACT</name>
<dbReference type="RefSeq" id="WP_174410103.1">
    <property type="nucleotide sequence ID" value="NZ_BLVP01000008.1"/>
</dbReference>
<dbReference type="Proteomes" id="UP000503820">
    <property type="component" value="Unassembled WGS sequence"/>
</dbReference>